<protein>
    <recommendedName>
        <fullName evidence="5">Asteroid domain-containing protein</fullName>
    </recommendedName>
</protein>
<dbReference type="PANTHER" id="PTHR15665:SF1">
    <property type="entry name" value="PROTEIN ASTEROID HOMOLOG 1"/>
    <property type="match status" value="1"/>
</dbReference>
<feature type="region of interest" description="Disordered" evidence="2">
    <location>
        <begin position="752"/>
        <end position="821"/>
    </location>
</feature>
<dbReference type="InterPro" id="IPR026832">
    <property type="entry name" value="Asteroid"/>
</dbReference>
<name>A0AA38H9D4_9TREE</name>
<feature type="compositionally biased region" description="Gly residues" evidence="2">
    <location>
        <begin position="754"/>
        <end position="764"/>
    </location>
</feature>
<sequence>MGVKGLATFIKENRQSLCRSVHLTAGQAEGQERIPVVVDSWGVIYTLWLACLPWQSGGEYLRFYRLTCRLVEAWREVGLEPTFVFDGSAPNEKLDTQLRRLDDTLRTAQLFYTTSPASRSGPSFSRDQVILPPFASHTFVHALADLDVATHFVPLGEADGECVTLAEQLGGYILGQDSDYPILVSAPGLRRVRGYCPLEMMMWIEDDPGVRRKEALQEGTGWTSVAPVRKEYAGRSSPLLPPSGMRRPKLVMTAISPGALRTRLRLPAAMMPLFASLVGNDYTPPAAPDHFFQPGSTHIAKIEKVARTIREVVFATQQQPSVSGSNAGDNAVELVRTIISKLAWKPFVSDGVMFALVEAIIKATFQYILPVGWVCCGVYPFCGELDKGKMYAMGQRKGIMQSMTHAWLYPDRVMLWSVLEDPSGPSLKATVGMRGVRERAYLIAEEGLGGLRWPEDTEEEEAGVMKMEELKVDEKPRTLMDGEGGVTEMMGSLECSATEKSDESSSPGTTVVEEPTKKAASERRITEYVRHTNRYASFLLDLPPLLSQSVPTCLLPLPERLKAYLEPLLSAHPSMLALPSQIQPLAAITRFSALEASKSRTDDKWKRSDVEAVLKSFIWSLSTWIWEKRSRVNGRPDPELTYPALTNRHSQIVAQLGVVMIDSIMLAQSLLLAPYTATEPPSPDAAAKPPVVGRRMPTLTHLTPWMFFSGVSLHTLLSGSSPPGWEWSEKDEATYKTCLEAVMDGLDGDVVKGWPGGTGSGGTGNLLVSPSNSPGRGEEEAPRSKAGGKRGKQKKLTYDEARAGQAQAGMGRFGVLGASQA</sequence>
<evidence type="ECO:0000256" key="2">
    <source>
        <dbReference type="SAM" id="MobiDB-lite"/>
    </source>
</evidence>
<dbReference type="AlphaFoldDB" id="A0AA38H9D4"/>
<proteinExistence type="inferred from homology"/>
<evidence type="ECO:0008006" key="5">
    <source>
        <dbReference type="Google" id="ProtNLM"/>
    </source>
</evidence>
<dbReference type="InterPro" id="IPR029060">
    <property type="entry name" value="PIN-like_dom_sf"/>
</dbReference>
<evidence type="ECO:0000313" key="3">
    <source>
        <dbReference type="EMBL" id="KAI9636307.1"/>
    </source>
</evidence>
<dbReference type="GeneID" id="77726282"/>
<dbReference type="Gene3D" id="3.40.50.1010">
    <property type="entry name" value="5'-nuclease"/>
    <property type="match status" value="1"/>
</dbReference>
<organism evidence="3 4">
    <name type="scientific">Dioszegia hungarica</name>
    <dbReference type="NCBI Taxonomy" id="4972"/>
    <lineage>
        <taxon>Eukaryota</taxon>
        <taxon>Fungi</taxon>
        <taxon>Dikarya</taxon>
        <taxon>Basidiomycota</taxon>
        <taxon>Agaricomycotina</taxon>
        <taxon>Tremellomycetes</taxon>
        <taxon>Tremellales</taxon>
        <taxon>Bulleribasidiaceae</taxon>
        <taxon>Dioszegia</taxon>
    </lineage>
</organism>
<comment type="similarity">
    <text evidence="1">Belongs to the asteroid family.</text>
</comment>
<evidence type="ECO:0000256" key="1">
    <source>
        <dbReference type="ARBA" id="ARBA00007398"/>
    </source>
</evidence>
<dbReference type="SUPFAM" id="SSF88723">
    <property type="entry name" value="PIN domain-like"/>
    <property type="match status" value="1"/>
</dbReference>
<reference evidence="3" key="1">
    <citation type="journal article" date="2022" name="G3 (Bethesda)">
        <title>High quality genome of the basidiomycete yeast Dioszegia hungarica PDD-24b-2 isolated from cloud water.</title>
        <authorList>
            <person name="Jarrige D."/>
            <person name="Haridas S."/>
            <person name="Bleykasten-Grosshans C."/>
            <person name="Joly M."/>
            <person name="Nadalig T."/>
            <person name="Sancelme M."/>
            <person name="Vuilleumier S."/>
            <person name="Grigoriev I.V."/>
            <person name="Amato P."/>
            <person name="Bringel F."/>
        </authorList>
    </citation>
    <scope>NUCLEOTIDE SEQUENCE</scope>
    <source>
        <strain evidence="3">PDD-24b-2</strain>
    </source>
</reference>
<dbReference type="PANTHER" id="PTHR15665">
    <property type="entry name" value="ASTEROID PROTEIN"/>
    <property type="match status" value="1"/>
</dbReference>
<comment type="caution">
    <text evidence="3">The sequence shown here is derived from an EMBL/GenBank/DDBJ whole genome shotgun (WGS) entry which is preliminary data.</text>
</comment>
<feature type="region of interest" description="Disordered" evidence="2">
    <location>
        <begin position="497"/>
        <end position="519"/>
    </location>
</feature>
<accession>A0AA38H9D4</accession>
<dbReference type="RefSeq" id="XP_052946084.1">
    <property type="nucleotide sequence ID" value="XM_053087081.1"/>
</dbReference>
<dbReference type="Proteomes" id="UP001164286">
    <property type="component" value="Unassembled WGS sequence"/>
</dbReference>
<feature type="compositionally biased region" description="Basic residues" evidence="2">
    <location>
        <begin position="786"/>
        <end position="795"/>
    </location>
</feature>
<keyword evidence="4" id="KW-1185">Reference proteome</keyword>
<evidence type="ECO:0000313" key="4">
    <source>
        <dbReference type="Proteomes" id="UP001164286"/>
    </source>
</evidence>
<gene>
    <name evidence="3" type="ORF">MKK02DRAFT_25722</name>
</gene>
<dbReference type="EMBL" id="JAKWFO010000005">
    <property type="protein sequence ID" value="KAI9636307.1"/>
    <property type="molecule type" value="Genomic_DNA"/>
</dbReference>